<evidence type="ECO:0000256" key="1">
    <source>
        <dbReference type="SAM" id="MobiDB-lite"/>
    </source>
</evidence>
<organism evidence="2 3">
    <name type="scientific">Araneus ventricosus</name>
    <name type="common">Orbweaver spider</name>
    <name type="synonym">Epeira ventricosa</name>
    <dbReference type="NCBI Taxonomy" id="182803"/>
    <lineage>
        <taxon>Eukaryota</taxon>
        <taxon>Metazoa</taxon>
        <taxon>Ecdysozoa</taxon>
        <taxon>Arthropoda</taxon>
        <taxon>Chelicerata</taxon>
        <taxon>Arachnida</taxon>
        <taxon>Araneae</taxon>
        <taxon>Araneomorphae</taxon>
        <taxon>Entelegynae</taxon>
        <taxon>Araneoidea</taxon>
        <taxon>Araneidae</taxon>
        <taxon>Araneus</taxon>
    </lineage>
</organism>
<dbReference type="AlphaFoldDB" id="A0A4Y2PWI2"/>
<feature type="compositionally biased region" description="Polar residues" evidence="1">
    <location>
        <begin position="84"/>
        <end position="94"/>
    </location>
</feature>
<gene>
    <name evidence="2" type="ORF">AVEN_209568_1</name>
</gene>
<dbReference type="EMBL" id="BGPR01012243">
    <property type="protein sequence ID" value="GBN55233.1"/>
    <property type="molecule type" value="Genomic_DNA"/>
</dbReference>
<keyword evidence="3" id="KW-1185">Reference proteome</keyword>
<accession>A0A4Y2PWI2</accession>
<feature type="region of interest" description="Disordered" evidence="1">
    <location>
        <begin position="73"/>
        <end position="94"/>
    </location>
</feature>
<sequence>MVTLTSQLSLGHTMGHAASAAIHSHTMVRSIIYVSLGPVGRLTSQLSWSPMVASQLSEVIQWVTLTSQLSRSNGHRHHIAGQPDTVSLTSQPSG</sequence>
<proteinExistence type="predicted"/>
<dbReference type="Proteomes" id="UP000499080">
    <property type="component" value="Unassembled WGS sequence"/>
</dbReference>
<protein>
    <submittedName>
        <fullName evidence="2">Uncharacterized protein</fullName>
    </submittedName>
</protein>
<reference evidence="2 3" key="1">
    <citation type="journal article" date="2019" name="Sci. Rep.">
        <title>Orb-weaving spider Araneus ventricosus genome elucidates the spidroin gene catalogue.</title>
        <authorList>
            <person name="Kono N."/>
            <person name="Nakamura H."/>
            <person name="Ohtoshi R."/>
            <person name="Moran D.A.P."/>
            <person name="Shinohara A."/>
            <person name="Yoshida Y."/>
            <person name="Fujiwara M."/>
            <person name="Mori M."/>
            <person name="Tomita M."/>
            <person name="Arakawa K."/>
        </authorList>
    </citation>
    <scope>NUCLEOTIDE SEQUENCE [LARGE SCALE GENOMIC DNA]</scope>
</reference>
<comment type="caution">
    <text evidence="2">The sequence shown here is derived from an EMBL/GenBank/DDBJ whole genome shotgun (WGS) entry which is preliminary data.</text>
</comment>
<name>A0A4Y2PWI2_ARAVE</name>
<evidence type="ECO:0000313" key="3">
    <source>
        <dbReference type="Proteomes" id="UP000499080"/>
    </source>
</evidence>
<evidence type="ECO:0000313" key="2">
    <source>
        <dbReference type="EMBL" id="GBN55233.1"/>
    </source>
</evidence>